<keyword evidence="2 6" id="KW-0853">WD repeat</keyword>
<keyword evidence="3" id="KW-0677">Repeat</keyword>
<dbReference type="PROSITE" id="PS50294">
    <property type="entry name" value="WD_REPEATS_REGION"/>
    <property type="match status" value="1"/>
</dbReference>
<evidence type="ECO:0000256" key="5">
    <source>
        <dbReference type="ARBA" id="ARBA00038344"/>
    </source>
</evidence>
<dbReference type="InterPro" id="IPR036322">
    <property type="entry name" value="WD40_repeat_dom_sf"/>
</dbReference>
<dbReference type="PROSITE" id="PS00678">
    <property type="entry name" value="WD_REPEATS_1"/>
    <property type="match status" value="1"/>
</dbReference>
<gene>
    <name evidence="7" type="ORF">RIMI_LOCUS22789350</name>
</gene>
<proteinExistence type="inferred from homology"/>
<feature type="repeat" description="WD" evidence="6">
    <location>
        <begin position="163"/>
        <end position="184"/>
    </location>
</feature>
<name>A0ABN9MR13_9NEOB</name>
<dbReference type="Gene3D" id="2.130.10.10">
    <property type="entry name" value="YVTN repeat-like/Quinoprotein amine dehydrogenase"/>
    <property type="match status" value="1"/>
</dbReference>
<comment type="similarity">
    <text evidence="5">Belongs to the WD repeat cdt2 family.</text>
</comment>
<comment type="caution">
    <text evidence="7">The sequence shown here is derived from an EMBL/GenBank/DDBJ whole genome shotgun (WGS) entry which is preliminary data.</text>
</comment>
<dbReference type="Proteomes" id="UP001176940">
    <property type="component" value="Unassembled WGS sequence"/>
</dbReference>
<dbReference type="InterPro" id="IPR051865">
    <property type="entry name" value="WD-repeat_CDT2_adapter"/>
</dbReference>
<evidence type="ECO:0000256" key="6">
    <source>
        <dbReference type="PROSITE-ProRule" id="PRU00221"/>
    </source>
</evidence>
<dbReference type="Pfam" id="PF00400">
    <property type="entry name" value="WD40"/>
    <property type="match status" value="2"/>
</dbReference>
<dbReference type="SMART" id="SM00320">
    <property type="entry name" value="WD40"/>
    <property type="match status" value="3"/>
</dbReference>
<dbReference type="PANTHER" id="PTHR22852:SF0">
    <property type="entry name" value="DENTICLELESS PROTEIN HOMOLOG"/>
    <property type="match status" value="1"/>
</dbReference>
<evidence type="ECO:0000313" key="8">
    <source>
        <dbReference type="Proteomes" id="UP001176940"/>
    </source>
</evidence>
<dbReference type="InterPro" id="IPR015943">
    <property type="entry name" value="WD40/YVTN_repeat-like_dom_sf"/>
</dbReference>
<dbReference type="PROSITE" id="PS50082">
    <property type="entry name" value="WD_REPEATS_2"/>
    <property type="match status" value="2"/>
</dbReference>
<evidence type="ECO:0000256" key="2">
    <source>
        <dbReference type="ARBA" id="ARBA00022574"/>
    </source>
</evidence>
<reference evidence="7" key="1">
    <citation type="submission" date="2023-07" db="EMBL/GenBank/DDBJ databases">
        <authorList>
            <person name="Stuckert A."/>
        </authorList>
    </citation>
    <scope>NUCLEOTIDE SEQUENCE</scope>
</reference>
<evidence type="ECO:0000256" key="3">
    <source>
        <dbReference type="ARBA" id="ARBA00022737"/>
    </source>
</evidence>
<accession>A0ABN9MR13</accession>
<keyword evidence="8" id="KW-1185">Reference proteome</keyword>
<organism evidence="7 8">
    <name type="scientific">Ranitomeya imitator</name>
    <name type="common">mimic poison frog</name>
    <dbReference type="NCBI Taxonomy" id="111125"/>
    <lineage>
        <taxon>Eukaryota</taxon>
        <taxon>Metazoa</taxon>
        <taxon>Chordata</taxon>
        <taxon>Craniata</taxon>
        <taxon>Vertebrata</taxon>
        <taxon>Euteleostomi</taxon>
        <taxon>Amphibia</taxon>
        <taxon>Batrachia</taxon>
        <taxon>Anura</taxon>
        <taxon>Neobatrachia</taxon>
        <taxon>Hyloidea</taxon>
        <taxon>Dendrobatidae</taxon>
        <taxon>Dendrobatinae</taxon>
        <taxon>Ranitomeya</taxon>
    </lineage>
</organism>
<feature type="repeat" description="WD" evidence="6">
    <location>
        <begin position="19"/>
        <end position="60"/>
    </location>
</feature>
<protein>
    <submittedName>
        <fullName evidence="7">Uncharacterized protein</fullName>
    </submittedName>
</protein>
<dbReference type="InterPro" id="IPR001680">
    <property type="entry name" value="WD40_rpt"/>
</dbReference>
<evidence type="ECO:0000256" key="1">
    <source>
        <dbReference type="ARBA" id="ARBA00004906"/>
    </source>
</evidence>
<sequence length="224" mass="24515">MESAKRKVLDCNDGEGKCMKDSQQSVTVVIFQDEHTIISAGAVDGIIKLWDLRKNYTTYRQDPIPAKSLPYPGSSSRKLGYSSLILDSTGTNLFASCTDDNIYMFNVAGLKSDPDLSPTPNQPANELAGALSPVTFPAFLLMPVMDSSVFSGHHNSTFYTKSSLSPDGQFLLSGSSDHSAYIWQYTPAQGKIALCRHLLRRTENELQSNIAASGRCVFIFGTDR</sequence>
<comment type="pathway">
    <text evidence="1">Protein modification; protein ubiquitination.</text>
</comment>
<dbReference type="EMBL" id="CAUEEQ010078913">
    <property type="protein sequence ID" value="CAJ0968090.1"/>
    <property type="molecule type" value="Genomic_DNA"/>
</dbReference>
<dbReference type="PANTHER" id="PTHR22852">
    <property type="entry name" value="LETHAL 2 DENTICLELESS PROTEIN RETINOIC ACID-REGULATED NUCLEAR MATRIX-ASSOCIATED PROTEIN"/>
    <property type="match status" value="1"/>
</dbReference>
<evidence type="ECO:0000313" key="7">
    <source>
        <dbReference type="EMBL" id="CAJ0968090.1"/>
    </source>
</evidence>
<dbReference type="InterPro" id="IPR019775">
    <property type="entry name" value="WD40_repeat_CS"/>
</dbReference>
<evidence type="ECO:0000256" key="4">
    <source>
        <dbReference type="ARBA" id="ARBA00022786"/>
    </source>
</evidence>
<keyword evidence="4" id="KW-0833">Ubl conjugation pathway</keyword>
<dbReference type="SUPFAM" id="SSF50978">
    <property type="entry name" value="WD40 repeat-like"/>
    <property type="match status" value="1"/>
</dbReference>